<dbReference type="GO" id="GO:0005737">
    <property type="term" value="C:cytoplasm"/>
    <property type="evidence" value="ECO:0007669"/>
    <property type="project" value="TreeGrafter"/>
</dbReference>
<dbReference type="HOGENOM" id="CLU_007383_12_1_1"/>
<dbReference type="GO" id="GO:0051287">
    <property type="term" value="F:NAD binding"/>
    <property type="evidence" value="ECO:0007669"/>
    <property type="project" value="InterPro"/>
</dbReference>
<gene>
    <name evidence="2" type="ORF">K443DRAFT_240115</name>
</gene>
<dbReference type="Pfam" id="PF05368">
    <property type="entry name" value="NmrA"/>
    <property type="match status" value="1"/>
</dbReference>
<feature type="domain" description="Semialdehyde dehydrogenase NAD-binding" evidence="1">
    <location>
        <begin position="9"/>
        <end position="156"/>
    </location>
</feature>
<dbReference type="OrthoDB" id="2130169at2759"/>
<reference evidence="2 3" key="1">
    <citation type="submission" date="2014-04" db="EMBL/GenBank/DDBJ databases">
        <authorList>
            <consortium name="DOE Joint Genome Institute"/>
            <person name="Kuo A."/>
            <person name="Kohler A."/>
            <person name="Nagy L.G."/>
            <person name="Floudas D."/>
            <person name="Copeland A."/>
            <person name="Barry K.W."/>
            <person name="Cichocki N."/>
            <person name="Veneault-Fourrey C."/>
            <person name="LaButti K."/>
            <person name="Lindquist E.A."/>
            <person name="Lipzen A."/>
            <person name="Lundell T."/>
            <person name="Morin E."/>
            <person name="Murat C."/>
            <person name="Sun H."/>
            <person name="Tunlid A."/>
            <person name="Henrissat B."/>
            <person name="Grigoriev I.V."/>
            <person name="Hibbett D.S."/>
            <person name="Martin F."/>
            <person name="Nordberg H.P."/>
            <person name="Cantor M.N."/>
            <person name="Hua S.X."/>
        </authorList>
    </citation>
    <scope>NUCLEOTIDE SEQUENCE [LARGE SCALE GENOMIC DNA]</scope>
    <source>
        <strain evidence="2 3">LaAM-08-1</strain>
    </source>
</reference>
<dbReference type="SUPFAM" id="SSF51735">
    <property type="entry name" value="NAD(P)-binding Rossmann-fold domains"/>
    <property type="match status" value="1"/>
</dbReference>
<dbReference type="STRING" id="1095629.A0A0C9WLV8"/>
<evidence type="ECO:0000259" key="1">
    <source>
        <dbReference type="SMART" id="SM00859"/>
    </source>
</evidence>
<dbReference type="GO" id="GO:0004029">
    <property type="term" value="F:aldehyde dehydrogenase (NAD+) activity"/>
    <property type="evidence" value="ECO:0007669"/>
    <property type="project" value="TreeGrafter"/>
</dbReference>
<evidence type="ECO:0000313" key="2">
    <source>
        <dbReference type="EMBL" id="KIJ97579.1"/>
    </source>
</evidence>
<dbReference type="EMBL" id="KN838689">
    <property type="protein sequence ID" value="KIJ97579.1"/>
    <property type="molecule type" value="Genomic_DNA"/>
</dbReference>
<dbReference type="Gene3D" id="3.40.50.720">
    <property type="entry name" value="NAD(P)-binding Rossmann-like Domain"/>
    <property type="match status" value="1"/>
</dbReference>
<organism evidence="2 3">
    <name type="scientific">Laccaria amethystina LaAM-08-1</name>
    <dbReference type="NCBI Taxonomy" id="1095629"/>
    <lineage>
        <taxon>Eukaryota</taxon>
        <taxon>Fungi</taxon>
        <taxon>Dikarya</taxon>
        <taxon>Basidiomycota</taxon>
        <taxon>Agaricomycotina</taxon>
        <taxon>Agaricomycetes</taxon>
        <taxon>Agaricomycetidae</taxon>
        <taxon>Agaricales</taxon>
        <taxon>Agaricineae</taxon>
        <taxon>Hydnangiaceae</taxon>
        <taxon>Laccaria</taxon>
    </lineage>
</organism>
<dbReference type="PANTHER" id="PTHR48079">
    <property type="entry name" value="PROTEIN YEEZ"/>
    <property type="match status" value="1"/>
</dbReference>
<dbReference type="SMART" id="SM00859">
    <property type="entry name" value="Semialdhyde_dh"/>
    <property type="match status" value="1"/>
</dbReference>
<dbReference type="InterPro" id="IPR008030">
    <property type="entry name" value="NmrA-like"/>
</dbReference>
<keyword evidence="3" id="KW-1185">Reference proteome</keyword>
<reference evidence="3" key="2">
    <citation type="submission" date="2015-01" db="EMBL/GenBank/DDBJ databases">
        <title>Evolutionary Origins and Diversification of the Mycorrhizal Mutualists.</title>
        <authorList>
            <consortium name="DOE Joint Genome Institute"/>
            <consortium name="Mycorrhizal Genomics Consortium"/>
            <person name="Kohler A."/>
            <person name="Kuo A."/>
            <person name="Nagy L.G."/>
            <person name="Floudas D."/>
            <person name="Copeland A."/>
            <person name="Barry K.W."/>
            <person name="Cichocki N."/>
            <person name="Veneault-Fourrey C."/>
            <person name="LaButti K."/>
            <person name="Lindquist E.A."/>
            <person name="Lipzen A."/>
            <person name="Lundell T."/>
            <person name="Morin E."/>
            <person name="Murat C."/>
            <person name="Riley R."/>
            <person name="Ohm R."/>
            <person name="Sun H."/>
            <person name="Tunlid A."/>
            <person name="Henrissat B."/>
            <person name="Grigoriev I.V."/>
            <person name="Hibbett D.S."/>
            <person name="Martin F."/>
        </authorList>
    </citation>
    <scope>NUCLEOTIDE SEQUENCE [LARGE SCALE GENOMIC DNA]</scope>
    <source>
        <strain evidence="3">LaAM-08-1</strain>
    </source>
</reference>
<name>A0A0C9WLV8_9AGAR</name>
<dbReference type="InterPro" id="IPR000534">
    <property type="entry name" value="Semialdehyde_DH_NAD-bd"/>
</dbReference>
<dbReference type="Proteomes" id="UP000054477">
    <property type="component" value="Unassembled WGS sequence"/>
</dbReference>
<evidence type="ECO:0000313" key="3">
    <source>
        <dbReference type="Proteomes" id="UP000054477"/>
    </source>
</evidence>
<proteinExistence type="predicted"/>
<sequence>MSSSQNKLNIFVTGGTGYIGGAVISRLVQHPDTKSFEISALVRTADKAKKLETLGVRPVIGSYSDLKVLTEEAAKADFVIALADADALPAAEAILAGLKQRHEKTGTVPKLIHTSGSAFIMDNAKGMHGDHTIYSDLDADAIAALPETAPHRHVDMPIIAANLEGYVRSYIVAPGTVFGTVSGPLVDLGIQNEHSIQFPLLFKVAIARKRADYIGLGKNIWPAVEVNDTADLFLTLFDAIRSKPDSVPYGREGIYFAESSEYTGYEIAKATSQALVELGVSQPHEPTAFTPEELDQYFGKFWPFLSTNSRARADRSRALGWKAIHGKDALLASIKPELEYYWNESSK</sequence>
<dbReference type="PANTHER" id="PTHR48079:SF6">
    <property type="entry name" value="NAD(P)-BINDING DOMAIN-CONTAINING PROTEIN-RELATED"/>
    <property type="match status" value="1"/>
</dbReference>
<dbReference type="AlphaFoldDB" id="A0A0C9WLV8"/>
<dbReference type="InterPro" id="IPR051783">
    <property type="entry name" value="NAD(P)-dependent_oxidoreduct"/>
</dbReference>
<protein>
    <recommendedName>
        <fullName evidence="1">Semialdehyde dehydrogenase NAD-binding domain-containing protein</fullName>
    </recommendedName>
</protein>
<dbReference type="GO" id="GO:1901607">
    <property type="term" value="P:alpha-amino acid biosynthetic process"/>
    <property type="evidence" value="ECO:0007669"/>
    <property type="project" value="UniProtKB-ARBA"/>
</dbReference>
<accession>A0A0C9WLV8</accession>
<dbReference type="InterPro" id="IPR036291">
    <property type="entry name" value="NAD(P)-bd_dom_sf"/>
</dbReference>